<protein>
    <submittedName>
        <fullName evidence="1">Uncharacterized protein</fullName>
    </submittedName>
</protein>
<proteinExistence type="predicted"/>
<name>A0A6H1ZRV5_9ZZZZ</name>
<gene>
    <name evidence="1" type="ORF">TM448A01637_0003</name>
</gene>
<evidence type="ECO:0000313" key="1">
    <source>
        <dbReference type="EMBL" id="QJA50192.1"/>
    </source>
</evidence>
<reference evidence="1" key="1">
    <citation type="submission" date="2020-03" db="EMBL/GenBank/DDBJ databases">
        <title>The deep terrestrial virosphere.</title>
        <authorList>
            <person name="Holmfeldt K."/>
            <person name="Nilsson E."/>
            <person name="Simone D."/>
            <person name="Lopez-Fernandez M."/>
            <person name="Wu X."/>
            <person name="de Brujin I."/>
            <person name="Lundin D."/>
            <person name="Andersson A."/>
            <person name="Bertilsson S."/>
            <person name="Dopson M."/>
        </authorList>
    </citation>
    <scope>NUCLEOTIDE SEQUENCE</scope>
    <source>
        <strain evidence="1">TM448A01637</strain>
    </source>
</reference>
<dbReference type="EMBL" id="MT144180">
    <property type="protein sequence ID" value="QJA50192.1"/>
    <property type="molecule type" value="Genomic_DNA"/>
</dbReference>
<dbReference type="AlphaFoldDB" id="A0A6H1ZRV5"/>
<accession>A0A6H1ZRV5</accession>
<organism evidence="1">
    <name type="scientific">viral metagenome</name>
    <dbReference type="NCBI Taxonomy" id="1070528"/>
    <lineage>
        <taxon>unclassified sequences</taxon>
        <taxon>metagenomes</taxon>
        <taxon>organismal metagenomes</taxon>
    </lineage>
</organism>
<sequence length="112" mass="12621">MKGKLVKSVNPLIGALGTLEMMKDQVLGKDVSGRDEALNDELDGIVVDTCCPSDTGIWETGIRREKLEGIWVIVSQYDSKEEAEKAHKKWVKLMRTDPTCKLQDINMWNLKS</sequence>